<gene>
    <name evidence="5" type="ORF">OXX778_LOCUS5434</name>
</gene>
<dbReference type="GO" id="GO:0000972">
    <property type="term" value="P:transcription-dependent tethering of RNA polymerase II gene DNA at nuclear periphery"/>
    <property type="evidence" value="ECO:0007669"/>
    <property type="project" value="TreeGrafter"/>
</dbReference>
<dbReference type="EMBL" id="CAJNOC010000591">
    <property type="protein sequence ID" value="CAF0780515.1"/>
    <property type="molecule type" value="Genomic_DNA"/>
</dbReference>
<dbReference type="InterPro" id="IPR015943">
    <property type="entry name" value="WD40/YVTN_repeat-like_dom_sf"/>
</dbReference>
<protein>
    <recommendedName>
        <fullName evidence="7">Nucleoporin Nup133/Nup155-like N-terminal domain-containing protein</fullName>
    </recommendedName>
</protein>
<dbReference type="SUPFAM" id="SSF117289">
    <property type="entry name" value="Nucleoporin domain"/>
    <property type="match status" value="1"/>
</dbReference>
<name>A0A813RFW9_9BILA</name>
<dbReference type="Gene3D" id="2.130.10.10">
    <property type="entry name" value="YVTN repeat-like/Quinoprotein amine dehydrogenase"/>
    <property type="match status" value="1"/>
</dbReference>
<dbReference type="GO" id="GO:0031080">
    <property type="term" value="C:nuclear pore outer ring"/>
    <property type="evidence" value="ECO:0007669"/>
    <property type="project" value="TreeGrafter"/>
</dbReference>
<comment type="caution">
    <text evidence="5">The sequence shown here is derived from an EMBL/GenBank/DDBJ whole genome shotgun (WGS) entry which is preliminary data.</text>
</comment>
<comment type="similarity">
    <text evidence="2">Belongs to the nucleoporin Nup133 family.</text>
</comment>
<dbReference type="OrthoDB" id="103454at2759"/>
<dbReference type="Proteomes" id="UP000663879">
    <property type="component" value="Unassembled WGS sequence"/>
</dbReference>
<dbReference type="GO" id="GO:0017056">
    <property type="term" value="F:structural constituent of nuclear pore"/>
    <property type="evidence" value="ECO:0007669"/>
    <property type="project" value="InterPro"/>
</dbReference>
<evidence type="ECO:0000256" key="2">
    <source>
        <dbReference type="ARBA" id="ARBA00005569"/>
    </source>
</evidence>
<dbReference type="GO" id="GO:0006606">
    <property type="term" value="P:protein import into nucleus"/>
    <property type="evidence" value="ECO:0007669"/>
    <property type="project" value="TreeGrafter"/>
</dbReference>
<proteinExistence type="inferred from homology"/>
<evidence type="ECO:0000256" key="4">
    <source>
        <dbReference type="ARBA" id="ARBA00023242"/>
    </source>
</evidence>
<evidence type="ECO:0000313" key="6">
    <source>
        <dbReference type="Proteomes" id="UP000663879"/>
    </source>
</evidence>
<evidence type="ECO:0008006" key="7">
    <source>
        <dbReference type="Google" id="ProtNLM"/>
    </source>
</evidence>
<dbReference type="PANTHER" id="PTHR13405:SF11">
    <property type="entry name" value="NUCLEAR PORE COMPLEX PROTEIN NUP133"/>
    <property type="match status" value="1"/>
</dbReference>
<reference evidence="5" key="1">
    <citation type="submission" date="2021-02" db="EMBL/GenBank/DDBJ databases">
        <authorList>
            <person name="Nowell W R."/>
        </authorList>
    </citation>
    <scope>NUCLEOTIDE SEQUENCE</scope>
    <source>
        <strain evidence="5">Ploen Becks lab</strain>
    </source>
</reference>
<sequence>MFTPKRPSVLSTPSSARVTRSQSLKTSNEFFNSTVSASGGVAAHNRISLTMTSIYNDTILESYKAPLPIKIKELIFNLKSQDSLQMNATILSNGHICLVNERKLFIWKLKKTFKNIQCNELSLPFSRSLIKQNCVSVECHNNKDYVGLCVTVEGSIRYWPSIFNEYLCVDEKFDLQQNDEVVHLMYISENFYLIITANGNYYSVSLENQEGKNIIVTKKIDLSSSLLSSVGRRMTSLIFGNGQSLNKNTQNFKSAARYKSSGEIFVLVDKNLQKLKINSDNTFTMLNQVNIEKLFHEEYIAQNVDSLRISIFFQDCAITKNSLYILAVVEDEVPKFVIGEIDTSNRTNELRIKTYHILNYRLSPSDNYQYKFFAMDNRHAFYLYNQNSVISFTGPTLEFTGESKFNTLGDRIIACNSCDNDLVFFSLNHEILKVKDNSLRLSLDEESFTTNRADQSLSNVSNFHFDLNSSVQSLGGEDTSFYKGAHRQSLDFTFSNLNSKEQLALTKLKESFQCYLKKEERESQLLIDDLIQNDLVDKKLDFLVVELSERLIDDVPAHDPRWAELTKSKSLNTNLIISNQLKGKIKLHEYFVAFLKKFNLWDKLSFVSYNGRDVKSKLALLEHAEKLQLALVIREQLYSKNQELINLAIEYTTKNREDLNSKLIYPHDVFYRRVSKIDEIFNALFAIENDVIKNNSTEQAINYLIDTTFFFAVSDSFNF</sequence>
<comment type="subcellular location">
    <subcellularLocation>
        <location evidence="1">Nucleus</location>
    </subcellularLocation>
</comment>
<keyword evidence="4" id="KW-0539">Nucleus</keyword>
<keyword evidence="3" id="KW-0813">Transport</keyword>
<accession>A0A813RFW9</accession>
<evidence type="ECO:0000256" key="3">
    <source>
        <dbReference type="ARBA" id="ARBA00022448"/>
    </source>
</evidence>
<keyword evidence="6" id="KW-1185">Reference proteome</keyword>
<evidence type="ECO:0000313" key="5">
    <source>
        <dbReference type="EMBL" id="CAF0780515.1"/>
    </source>
</evidence>
<dbReference type="PANTHER" id="PTHR13405">
    <property type="entry name" value="NUCLEAR PORE COMPLEX PROTEIN NUP133"/>
    <property type="match status" value="1"/>
</dbReference>
<dbReference type="AlphaFoldDB" id="A0A813RFW9"/>
<dbReference type="InterPro" id="IPR037624">
    <property type="entry name" value="Nup133-like"/>
</dbReference>
<evidence type="ECO:0000256" key="1">
    <source>
        <dbReference type="ARBA" id="ARBA00004123"/>
    </source>
</evidence>
<organism evidence="5 6">
    <name type="scientific">Brachionus calyciflorus</name>
    <dbReference type="NCBI Taxonomy" id="104777"/>
    <lineage>
        <taxon>Eukaryota</taxon>
        <taxon>Metazoa</taxon>
        <taxon>Spiralia</taxon>
        <taxon>Gnathifera</taxon>
        <taxon>Rotifera</taxon>
        <taxon>Eurotatoria</taxon>
        <taxon>Monogononta</taxon>
        <taxon>Pseudotrocha</taxon>
        <taxon>Ploima</taxon>
        <taxon>Brachionidae</taxon>
        <taxon>Brachionus</taxon>
    </lineage>
</organism>
<dbReference type="GO" id="GO:0016973">
    <property type="term" value="P:poly(A)+ mRNA export from nucleus"/>
    <property type="evidence" value="ECO:0007669"/>
    <property type="project" value="TreeGrafter"/>
</dbReference>